<comment type="caution">
    <text evidence="6">The sequence shown here is derived from an EMBL/GenBank/DDBJ whole genome shotgun (WGS) entry which is preliminary data.</text>
</comment>
<feature type="domain" description="EF-hand" evidence="5">
    <location>
        <begin position="113"/>
        <end position="148"/>
    </location>
</feature>
<dbReference type="EMBL" id="JBBNAG010000009">
    <property type="protein sequence ID" value="KAK9105907.1"/>
    <property type="molecule type" value="Genomic_DNA"/>
</dbReference>
<proteinExistence type="predicted"/>
<reference evidence="6 7" key="1">
    <citation type="submission" date="2024-01" db="EMBL/GenBank/DDBJ databases">
        <title>Genome assemblies of Stephania.</title>
        <authorList>
            <person name="Yang L."/>
        </authorList>
    </citation>
    <scope>NUCLEOTIDE SEQUENCE [LARGE SCALE GENOMIC DNA]</scope>
    <source>
        <strain evidence="6">JXDWG</strain>
        <tissue evidence="6">Leaf</tissue>
    </source>
</reference>
<evidence type="ECO:0000313" key="6">
    <source>
        <dbReference type="EMBL" id="KAK9105907.1"/>
    </source>
</evidence>
<dbReference type="InterPro" id="IPR039647">
    <property type="entry name" value="EF_hand_pair_protein_CML-like"/>
</dbReference>
<feature type="domain" description="EF-hand" evidence="5">
    <location>
        <begin position="149"/>
        <end position="184"/>
    </location>
</feature>
<dbReference type="GO" id="GO:0005509">
    <property type="term" value="F:calcium ion binding"/>
    <property type="evidence" value="ECO:0007669"/>
    <property type="project" value="InterPro"/>
</dbReference>
<dbReference type="Proteomes" id="UP001419268">
    <property type="component" value="Unassembled WGS sequence"/>
</dbReference>
<evidence type="ECO:0000256" key="2">
    <source>
        <dbReference type="ARBA" id="ARBA00022737"/>
    </source>
</evidence>
<sequence>MGFFSFLTRKKKKSSCNKSQEQGTSSSSTNSSLVMKRSSTQVKELEAVFKKFDVNGDGKISMSELGSIMMSLGYNASEEELCKMMREADSDGDGFIDLNEFIEMNTKEVDLKEEMEDLRNAFKVFDVDKNGLISPEELRDVMRSVGDSCSVEDCKRMIRGVDSDGDGQINFEEFKVMMMRGRGPSCHAGSSS</sequence>
<dbReference type="InterPro" id="IPR018247">
    <property type="entry name" value="EF_Hand_1_Ca_BS"/>
</dbReference>
<dbReference type="CDD" id="cd00051">
    <property type="entry name" value="EFh"/>
    <property type="match status" value="2"/>
</dbReference>
<dbReference type="AlphaFoldDB" id="A0AAP0F8N0"/>
<dbReference type="Pfam" id="PF13499">
    <property type="entry name" value="EF-hand_7"/>
    <property type="match status" value="2"/>
</dbReference>
<keyword evidence="7" id="KW-1185">Reference proteome</keyword>
<dbReference type="SMART" id="SM00054">
    <property type="entry name" value="EFh"/>
    <property type="match status" value="4"/>
</dbReference>
<keyword evidence="1" id="KW-0479">Metal-binding</keyword>
<feature type="region of interest" description="Disordered" evidence="4">
    <location>
        <begin position="1"/>
        <end position="37"/>
    </location>
</feature>
<keyword evidence="3" id="KW-0106">Calcium</keyword>
<dbReference type="InterPro" id="IPR011992">
    <property type="entry name" value="EF-hand-dom_pair"/>
</dbReference>
<dbReference type="FunFam" id="1.10.238.10:FF:000001">
    <property type="entry name" value="Calmodulin 1"/>
    <property type="match status" value="1"/>
</dbReference>
<feature type="domain" description="EF-hand" evidence="5">
    <location>
        <begin position="40"/>
        <end position="75"/>
    </location>
</feature>
<name>A0AAP0F8N0_9MAGN</name>
<feature type="domain" description="EF-hand" evidence="5">
    <location>
        <begin position="76"/>
        <end position="111"/>
    </location>
</feature>
<evidence type="ECO:0000256" key="1">
    <source>
        <dbReference type="ARBA" id="ARBA00022723"/>
    </source>
</evidence>
<dbReference type="SUPFAM" id="SSF47473">
    <property type="entry name" value="EF-hand"/>
    <property type="match status" value="1"/>
</dbReference>
<dbReference type="PROSITE" id="PS50222">
    <property type="entry name" value="EF_HAND_2"/>
    <property type="match status" value="4"/>
</dbReference>
<evidence type="ECO:0000256" key="3">
    <source>
        <dbReference type="ARBA" id="ARBA00022837"/>
    </source>
</evidence>
<gene>
    <name evidence="6" type="ORF">Scep_022751</name>
</gene>
<dbReference type="PANTHER" id="PTHR10891">
    <property type="entry name" value="EF-HAND CALCIUM-BINDING DOMAIN CONTAINING PROTEIN"/>
    <property type="match status" value="1"/>
</dbReference>
<evidence type="ECO:0000313" key="7">
    <source>
        <dbReference type="Proteomes" id="UP001419268"/>
    </source>
</evidence>
<evidence type="ECO:0000256" key="4">
    <source>
        <dbReference type="SAM" id="MobiDB-lite"/>
    </source>
</evidence>
<protein>
    <recommendedName>
        <fullName evidence="5">EF-hand domain-containing protein</fullName>
    </recommendedName>
</protein>
<organism evidence="6 7">
    <name type="scientific">Stephania cephalantha</name>
    <dbReference type="NCBI Taxonomy" id="152367"/>
    <lineage>
        <taxon>Eukaryota</taxon>
        <taxon>Viridiplantae</taxon>
        <taxon>Streptophyta</taxon>
        <taxon>Embryophyta</taxon>
        <taxon>Tracheophyta</taxon>
        <taxon>Spermatophyta</taxon>
        <taxon>Magnoliopsida</taxon>
        <taxon>Ranunculales</taxon>
        <taxon>Menispermaceae</taxon>
        <taxon>Menispermoideae</taxon>
        <taxon>Cissampelideae</taxon>
        <taxon>Stephania</taxon>
    </lineage>
</organism>
<dbReference type="InterPro" id="IPR002048">
    <property type="entry name" value="EF_hand_dom"/>
</dbReference>
<dbReference type="PROSITE" id="PS00018">
    <property type="entry name" value="EF_HAND_1"/>
    <property type="match status" value="4"/>
</dbReference>
<dbReference type="Gene3D" id="1.10.238.10">
    <property type="entry name" value="EF-hand"/>
    <property type="match status" value="2"/>
</dbReference>
<evidence type="ECO:0000259" key="5">
    <source>
        <dbReference type="PROSITE" id="PS50222"/>
    </source>
</evidence>
<accession>A0AAP0F8N0</accession>
<keyword evidence="2" id="KW-0677">Repeat</keyword>